<dbReference type="AlphaFoldDB" id="A0A024S6V0"/>
<evidence type="ECO:0000259" key="6">
    <source>
        <dbReference type="Pfam" id="PF24883"/>
    </source>
</evidence>
<dbReference type="Pfam" id="PF22939">
    <property type="entry name" value="WHD_GPIID"/>
    <property type="match status" value="1"/>
</dbReference>
<dbReference type="InterPro" id="IPR027417">
    <property type="entry name" value="P-loop_NTPase"/>
</dbReference>
<keyword evidence="2" id="KW-0175">Coiled coil</keyword>
<protein>
    <submittedName>
        <fullName evidence="7">Uncharacterized protein</fullName>
    </submittedName>
</protein>
<evidence type="ECO:0000256" key="2">
    <source>
        <dbReference type="SAM" id="Coils"/>
    </source>
</evidence>
<organism evidence="7 8">
    <name type="scientific">Hypocrea jecorina (strain ATCC 56765 / BCRC 32924 / NRRL 11460 / Rut C-30)</name>
    <name type="common">Trichoderma reesei</name>
    <dbReference type="NCBI Taxonomy" id="1344414"/>
    <lineage>
        <taxon>Eukaryota</taxon>
        <taxon>Fungi</taxon>
        <taxon>Dikarya</taxon>
        <taxon>Ascomycota</taxon>
        <taxon>Pezizomycotina</taxon>
        <taxon>Sordariomycetes</taxon>
        <taxon>Hypocreomycetidae</taxon>
        <taxon>Hypocreales</taxon>
        <taxon>Hypocreaceae</taxon>
        <taxon>Trichoderma</taxon>
    </lineage>
</organism>
<dbReference type="InterPro" id="IPR031359">
    <property type="entry name" value="NACHT_N"/>
</dbReference>
<evidence type="ECO:0000259" key="5">
    <source>
        <dbReference type="Pfam" id="PF22939"/>
    </source>
</evidence>
<dbReference type="PANTHER" id="PTHR10039:SF14">
    <property type="entry name" value="NACHT DOMAIN-CONTAINING PROTEIN"/>
    <property type="match status" value="1"/>
</dbReference>
<dbReference type="KEGG" id="trr:M419DRAFT_81505"/>
<dbReference type="Proteomes" id="UP000024376">
    <property type="component" value="Unassembled WGS sequence"/>
</dbReference>
<feature type="compositionally biased region" description="Polar residues" evidence="3">
    <location>
        <begin position="105"/>
        <end position="117"/>
    </location>
</feature>
<feature type="compositionally biased region" description="Polar residues" evidence="3">
    <location>
        <begin position="32"/>
        <end position="51"/>
    </location>
</feature>
<dbReference type="PANTHER" id="PTHR10039">
    <property type="entry name" value="AMELOGENIN"/>
    <property type="match status" value="1"/>
</dbReference>
<gene>
    <name evidence="7" type="ORF">M419DRAFT_81505</name>
</gene>
<feature type="non-terminal residue" evidence="7">
    <location>
        <position position="885"/>
    </location>
</feature>
<feature type="coiled-coil region" evidence="2">
    <location>
        <begin position="371"/>
        <end position="398"/>
    </location>
</feature>
<accession>A0A024S6V0</accession>
<dbReference type="Pfam" id="PF24883">
    <property type="entry name" value="NPHP3_N"/>
    <property type="match status" value="1"/>
</dbReference>
<dbReference type="OrthoDB" id="163438at2759"/>
<dbReference type="EMBL" id="KI911149">
    <property type="protein sequence ID" value="ETS01080.1"/>
    <property type="molecule type" value="Genomic_DNA"/>
</dbReference>
<dbReference type="SUPFAM" id="SSF52540">
    <property type="entry name" value="P-loop containing nucleoside triphosphate hydrolases"/>
    <property type="match status" value="1"/>
</dbReference>
<feature type="compositionally biased region" description="Low complexity" evidence="3">
    <location>
        <begin position="52"/>
        <end position="104"/>
    </location>
</feature>
<feature type="region of interest" description="Disordered" evidence="3">
    <location>
        <begin position="1"/>
        <end position="131"/>
    </location>
</feature>
<dbReference type="Gene3D" id="3.40.50.300">
    <property type="entry name" value="P-loop containing nucleotide triphosphate hydrolases"/>
    <property type="match status" value="1"/>
</dbReference>
<feature type="domain" description="GPI inositol-deacylase winged helix" evidence="5">
    <location>
        <begin position="714"/>
        <end position="811"/>
    </location>
</feature>
<reference evidence="8" key="1">
    <citation type="journal article" date="2013" name="Ind. Biotechnol.">
        <title>Comparative genomics analysis of Trichoderma reesei strains.</title>
        <authorList>
            <person name="Koike H."/>
            <person name="Aerts A."/>
            <person name="LaButti K."/>
            <person name="Grigoriev I.V."/>
            <person name="Baker S.E."/>
        </authorList>
    </citation>
    <scope>NUCLEOTIDE SEQUENCE [LARGE SCALE GENOMIC DNA]</scope>
    <source>
        <strain evidence="8">ATCC 56765 / BCRC 32924 / NRRL 11460 / Rut C-30</strain>
    </source>
</reference>
<evidence type="ECO:0000256" key="3">
    <source>
        <dbReference type="SAM" id="MobiDB-lite"/>
    </source>
</evidence>
<feature type="domain" description="Nephrocystin 3-like N-terminal" evidence="6">
    <location>
        <begin position="435"/>
        <end position="606"/>
    </location>
</feature>
<feature type="domain" description="NWD NACHT-NTPase N-terminal" evidence="4">
    <location>
        <begin position="151"/>
        <end position="356"/>
    </location>
</feature>
<dbReference type="InterPro" id="IPR054471">
    <property type="entry name" value="GPIID_WHD"/>
</dbReference>
<proteinExistence type="predicted"/>
<evidence type="ECO:0000259" key="4">
    <source>
        <dbReference type="Pfam" id="PF17100"/>
    </source>
</evidence>
<evidence type="ECO:0000256" key="1">
    <source>
        <dbReference type="ARBA" id="ARBA00022737"/>
    </source>
</evidence>
<sequence length="885" mass="100093">MKQKFLRFKNFLTKKLKRRPHKSESKGGTPFSAASDNLALTSPSSVQPQTVQPKTAQPKTAQPQTAQPQTVQPQTAQPQTVQPETVQPQAAQPQTVQPETVQPQAAQPQTVRPQQAQPEEAHPLEVQSHEVQLPEASEAAATLMHTESDPWALAFSMVQKREGELMLAYEKYLSSLQGDAAADASLSTPEFVRAIVDRAIKNREEKRWIVPLLGTDIEVRKQAERLAKLLLWSELIVKSAVSNQPYAALAWSGVSILLPLVTSGITQNEAMLKGLNFIGDVLVYWRICEETHLPSLDDPSQRNLLESLAKLYSYIIEYQAQVICHLSKRQLTRALSDISSPGEWGSKIEDIDRRNKECRSVLNFLDAEHINKQWKQQLREIQESRDILEDIREAVKENGLEARKAYDEEKATKLLHLLASDYQGNKDFNPPRVDGTCEWFFADERFRNWRDSENSRLLWVSAGPGCGKSVLSRALIDEKRLSTNVKTSTVCYFFFKDGDESRMYAHNALCAILHQLFSQGFTGSLLEQALTSYENFGETLTKSFSKLWDIFLQCSSTSNCGEIICLIDALDECQGESRKMLIDGLTGLYRDSSKQPSRLRFLVTSRPYDAIEFPFRQLSNTATYLRFDGDDKSAEIGHEINLVIDARVNEFAQGFGKEARCLIAERLKSMENRTYLWLHLTINIIKGSPSEYSRPVDIDTLLSSLPSEISEAYEKILERSKTSRYIETLLQILLAAGRPLSLEEANYALTLATEKERFGSHEALRDALWPPHTFKDSVKNLCGLFISVHDGRLSFIHQTAREFLLSSTREGNWQGRFTMPKSHSTLSSACLRYLLLPDLPADKGYVELAFPYKFLSYAATYWPLHYTSQDVHDASRFQTAALTVC</sequence>
<name>A0A024S6V0_HYPJR</name>
<evidence type="ECO:0000313" key="8">
    <source>
        <dbReference type="Proteomes" id="UP000024376"/>
    </source>
</evidence>
<keyword evidence="1" id="KW-0677">Repeat</keyword>
<dbReference type="InterPro" id="IPR056884">
    <property type="entry name" value="NPHP3-like_N"/>
</dbReference>
<evidence type="ECO:0000313" key="7">
    <source>
        <dbReference type="EMBL" id="ETS01080.1"/>
    </source>
</evidence>
<dbReference type="HOGENOM" id="CLU_000288_34_7_1"/>
<dbReference type="Pfam" id="PF17100">
    <property type="entry name" value="NACHT_N"/>
    <property type="match status" value="1"/>
</dbReference>
<feature type="compositionally biased region" description="Basic residues" evidence="3">
    <location>
        <begin position="1"/>
        <end position="21"/>
    </location>
</feature>